<dbReference type="NCBIfam" id="NF041144">
    <property type="entry name" value="expansin_EXLX1"/>
    <property type="match status" value="1"/>
</dbReference>
<dbReference type="Gene3D" id="2.60.40.760">
    <property type="entry name" value="Expansin, cellulose-binding-like domain"/>
    <property type="match status" value="1"/>
</dbReference>
<dbReference type="PROSITE" id="PS50842">
    <property type="entry name" value="EXPANSIN_EG45"/>
    <property type="match status" value="1"/>
</dbReference>
<dbReference type="PANTHER" id="PTHR31836">
    <property type="match status" value="1"/>
</dbReference>
<evidence type="ECO:0000256" key="2">
    <source>
        <dbReference type="SAM" id="SignalP"/>
    </source>
</evidence>
<keyword evidence="1 2" id="KW-0732">Signal</keyword>
<dbReference type="CDD" id="cd22271">
    <property type="entry name" value="DPBB_EXP_N-like"/>
    <property type="match status" value="1"/>
</dbReference>
<proteinExistence type="predicted"/>
<dbReference type="AlphaFoldDB" id="A0AA39WBX1"/>
<dbReference type="InterPro" id="IPR036908">
    <property type="entry name" value="RlpA-like_sf"/>
</dbReference>
<dbReference type="InterPro" id="IPR007112">
    <property type="entry name" value="Expansin/allergen_DPBB_dom"/>
</dbReference>
<evidence type="ECO:0000313" key="4">
    <source>
        <dbReference type="EMBL" id="KAK0611050.1"/>
    </source>
</evidence>
<dbReference type="PANTHER" id="PTHR31836:SF21">
    <property type="entry name" value="EXPANSIN-LIKE PROTEIN 7"/>
    <property type="match status" value="1"/>
</dbReference>
<dbReference type="Pfam" id="PF03330">
    <property type="entry name" value="DPBB_1"/>
    <property type="match status" value="1"/>
</dbReference>
<protein>
    <submittedName>
        <fullName evidence="4">RlpA-like double-psi beta-barrel-protein domain-containing protein-containing protein</fullName>
    </submittedName>
</protein>
<accession>A0AA39WBX1</accession>
<dbReference type="InterPro" id="IPR051477">
    <property type="entry name" value="Expansin_CellWall"/>
</dbReference>
<keyword evidence="5" id="KW-1185">Reference proteome</keyword>
<dbReference type="InterPro" id="IPR009009">
    <property type="entry name" value="RlpA-like_DPBB"/>
</dbReference>
<feature type="signal peptide" evidence="2">
    <location>
        <begin position="1"/>
        <end position="20"/>
    </location>
</feature>
<evidence type="ECO:0000256" key="1">
    <source>
        <dbReference type="ARBA" id="ARBA00022729"/>
    </source>
</evidence>
<name>A0AA39WBX1_9PEZI</name>
<feature type="chain" id="PRO_5041424837" evidence="2">
    <location>
        <begin position="21"/>
        <end position="220"/>
    </location>
</feature>
<gene>
    <name evidence="4" type="ORF">B0T14DRAFT_607214</name>
</gene>
<dbReference type="EMBL" id="JAULSU010000007">
    <property type="protein sequence ID" value="KAK0611050.1"/>
    <property type="molecule type" value="Genomic_DNA"/>
</dbReference>
<organism evidence="4 5">
    <name type="scientific">Immersiella caudata</name>
    <dbReference type="NCBI Taxonomy" id="314043"/>
    <lineage>
        <taxon>Eukaryota</taxon>
        <taxon>Fungi</taxon>
        <taxon>Dikarya</taxon>
        <taxon>Ascomycota</taxon>
        <taxon>Pezizomycotina</taxon>
        <taxon>Sordariomycetes</taxon>
        <taxon>Sordariomycetidae</taxon>
        <taxon>Sordariales</taxon>
        <taxon>Lasiosphaeriaceae</taxon>
        <taxon>Immersiella</taxon>
    </lineage>
</organism>
<comment type="caution">
    <text evidence="4">The sequence shown here is derived from an EMBL/GenBank/DDBJ whole genome shotgun (WGS) entry which is preliminary data.</text>
</comment>
<dbReference type="InterPro" id="IPR036749">
    <property type="entry name" value="Expansin_CBD_sf"/>
</dbReference>
<sequence>MRINTALVASFAGLVSLSQAALIRGDATFTGNNLNGGTCSFVNYTLPAGVSGVGIGPPNWANGTKCGACLQVNGPRGSVKVMVTDSCPSCAQNRLNLYEEAFRQIANPNDGIANVEFDIVNCGINSQLWSRMEAYEFVNSFSMQVMNANYPVTALHVSTDGGNRWEATVRRDYNYFERESSGGFNQDRVLVRVSCSNGRQVILPNVSMEEYAESRAPANC</sequence>
<feature type="domain" description="Expansin-like EG45" evidence="3">
    <location>
        <begin position="36"/>
        <end position="127"/>
    </location>
</feature>
<evidence type="ECO:0000259" key="3">
    <source>
        <dbReference type="PROSITE" id="PS50842"/>
    </source>
</evidence>
<dbReference type="InterPro" id="IPR049818">
    <property type="entry name" value="Expansin_EXLX1-like"/>
</dbReference>
<dbReference type="Proteomes" id="UP001175000">
    <property type="component" value="Unassembled WGS sequence"/>
</dbReference>
<dbReference type="SUPFAM" id="SSF50685">
    <property type="entry name" value="Barwin-like endoglucanases"/>
    <property type="match status" value="1"/>
</dbReference>
<dbReference type="Gene3D" id="2.40.40.10">
    <property type="entry name" value="RlpA-like domain"/>
    <property type="match status" value="1"/>
</dbReference>
<evidence type="ECO:0000313" key="5">
    <source>
        <dbReference type="Proteomes" id="UP001175000"/>
    </source>
</evidence>
<reference evidence="4" key="1">
    <citation type="submission" date="2023-06" db="EMBL/GenBank/DDBJ databases">
        <title>Genome-scale phylogeny and comparative genomics of the fungal order Sordariales.</title>
        <authorList>
            <consortium name="Lawrence Berkeley National Laboratory"/>
            <person name="Hensen N."/>
            <person name="Bonometti L."/>
            <person name="Westerberg I."/>
            <person name="Brannstrom I.O."/>
            <person name="Guillou S."/>
            <person name="Cros-Aarteil S."/>
            <person name="Calhoun S."/>
            <person name="Haridas S."/>
            <person name="Kuo A."/>
            <person name="Mondo S."/>
            <person name="Pangilinan J."/>
            <person name="Riley R."/>
            <person name="Labutti K."/>
            <person name="Andreopoulos B."/>
            <person name="Lipzen A."/>
            <person name="Chen C."/>
            <person name="Yanf M."/>
            <person name="Daum C."/>
            <person name="Ng V."/>
            <person name="Clum A."/>
            <person name="Steindorff A."/>
            <person name="Ohm R."/>
            <person name="Martin F."/>
            <person name="Silar P."/>
            <person name="Natvig D."/>
            <person name="Lalanne C."/>
            <person name="Gautier V."/>
            <person name="Ament-Velasquez S.L."/>
            <person name="Kruys A."/>
            <person name="Hutchinson M.I."/>
            <person name="Powell A.J."/>
            <person name="Barry K."/>
            <person name="Miller A.N."/>
            <person name="Grigoriev I.V."/>
            <person name="Debuchy R."/>
            <person name="Gladieux P."/>
            <person name="Thoren M.H."/>
            <person name="Johannesson H."/>
        </authorList>
    </citation>
    <scope>NUCLEOTIDE SEQUENCE</scope>
    <source>
        <strain evidence="4">CBS 606.72</strain>
    </source>
</reference>